<gene>
    <name evidence="2" type="ORF">F3Y22_tig00116971pilonHSYRG00734</name>
</gene>
<comment type="caution">
    <text evidence="2">The sequence shown here is derived from an EMBL/GenBank/DDBJ whole genome shotgun (WGS) entry which is preliminary data.</text>
</comment>
<reference evidence="2" key="1">
    <citation type="submission" date="2019-09" db="EMBL/GenBank/DDBJ databases">
        <title>Draft genome information of white flower Hibiscus syriacus.</title>
        <authorList>
            <person name="Kim Y.-M."/>
        </authorList>
    </citation>
    <scope>NUCLEOTIDE SEQUENCE [LARGE SCALE GENOMIC DNA]</scope>
    <source>
        <strain evidence="2">YM2019G1</strain>
    </source>
</reference>
<dbReference type="AlphaFoldDB" id="A0A6A2WJ94"/>
<organism evidence="2 3">
    <name type="scientific">Hibiscus syriacus</name>
    <name type="common">Rose of Sharon</name>
    <dbReference type="NCBI Taxonomy" id="106335"/>
    <lineage>
        <taxon>Eukaryota</taxon>
        <taxon>Viridiplantae</taxon>
        <taxon>Streptophyta</taxon>
        <taxon>Embryophyta</taxon>
        <taxon>Tracheophyta</taxon>
        <taxon>Spermatophyta</taxon>
        <taxon>Magnoliopsida</taxon>
        <taxon>eudicotyledons</taxon>
        <taxon>Gunneridae</taxon>
        <taxon>Pentapetalae</taxon>
        <taxon>rosids</taxon>
        <taxon>malvids</taxon>
        <taxon>Malvales</taxon>
        <taxon>Malvaceae</taxon>
        <taxon>Malvoideae</taxon>
        <taxon>Hibiscus</taxon>
    </lineage>
</organism>
<evidence type="ECO:0000256" key="1">
    <source>
        <dbReference type="SAM" id="MobiDB-lite"/>
    </source>
</evidence>
<dbReference type="PANTHER" id="PTHR36048">
    <property type="entry name" value="RIBOSOME MATURATION FACTOR"/>
    <property type="match status" value="1"/>
</dbReference>
<name>A0A6A2WJ94_HIBSY</name>
<evidence type="ECO:0000313" key="2">
    <source>
        <dbReference type="EMBL" id="KAE8658531.1"/>
    </source>
</evidence>
<dbReference type="Proteomes" id="UP000436088">
    <property type="component" value="Unassembled WGS sequence"/>
</dbReference>
<evidence type="ECO:0000313" key="3">
    <source>
        <dbReference type="Proteomes" id="UP000436088"/>
    </source>
</evidence>
<feature type="compositionally biased region" description="Basic residues" evidence="1">
    <location>
        <begin position="35"/>
        <end position="45"/>
    </location>
</feature>
<proteinExistence type="predicted"/>
<accession>A0A6A2WJ94</accession>
<feature type="region of interest" description="Disordered" evidence="1">
    <location>
        <begin position="29"/>
        <end position="58"/>
    </location>
</feature>
<dbReference type="PANTHER" id="PTHR36048:SF1">
    <property type="entry name" value="RIBOSOME MATURATION FACTOR"/>
    <property type="match status" value="1"/>
</dbReference>
<protein>
    <submittedName>
        <fullName evidence="2">Pentatricopeptide repeat superfamily protein isoform 1</fullName>
    </submittedName>
</protein>
<sequence>MAAKPLTSEAISLTEKKMDMTLDDIIKMSKNTSNKGKKQQQRRIPNKSQRPVRNGAKDKAFKVQQYMNSRASLRQGVLAQRRSNFQGNRFPFAAEAAQRAAVAPFRNRPFNSRRVANLNKPSAICLSTINSDSLMALVIGSSHILQFKLVLTSWEACGCLKARLFQSTIVADGALWKLWITKLEQYWEFALIGIAACWEYVESIYVVSPSAATAFEAFSHHGLPMLLIRFPSLNILVVVSGMLGLEHHWSKGLQTVVLQQCCLSSSHGSNKKRDKGTQ</sequence>
<keyword evidence="3" id="KW-1185">Reference proteome</keyword>
<dbReference type="EMBL" id="VEPZ02001744">
    <property type="protein sequence ID" value="KAE8658531.1"/>
    <property type="molecule type" value="Genomic_DNA"/>
</dbReference>